<name>A0ABM3KB92_CUCME</name>
<protein>
    <recommendedName>
        <fullName evidence="4">UDP-glucose 4-epimerase</fullName>
        <ecNumber evidence="4">5.1.3.2</ecNumber>
    </recommendedName>
</protein>
<dbReference type="PANTHER" id="PTHR43725:SF47">
    <property type="entry name" value="UDP-GLUCOSE 4-EPIMERASE"/>
    <property type="match status" value="1"/>
</dbReference>
<evidence type="ECO:0000256" key="5">
    <source>
        <dbReference type="ARBA" id="ARBA00023027"/>
    </source>
</evidence>
<comment type="pathway">
    <text evidence="3">Carbohydrate metabolism; galactose metabolism.</text>
</comment>
<dbReference type="Pfam" id="PF01370">
    <property type="entry name" value="Epimerase"/>
    <property type="match status" value="1"/>
</dbReference>
<keyword evidence="7" id="KW-0413">Isomerase</keyword>
<proteinExistence type="predicted"/>
<dbReference type="GeneID" id="103502930"/>
<keyword evidence="5" id="KW-0520">NAD</keyword>
<evidence type="ECO:0000256" key="2">
    <source>
        <dbReference type="ARBA" id="ARBA00001911"/>
    </source>
</evidence>
<keyword evidence="6" id="KW-0299">Galactose metabolism</keyword>
<feature type="domain" description="NAD-dependent epimerase/dehydratase" evidence="8">
    <location>
        <begin position="25"/>
        <end position="107"/>
    </location>
</feature>
<gene>
    <name evidence="10" type="primary">LOC103502930</name>
</gene>
<keyword evidence="6" id="KW-0119">Carbohydrate metabolism</keyword>
<evidence type="ECO:0000256" key="1">
    <source>
        <dbReference type="ARBA" id="ARBA00000083"/>
    </source>
</evidence>
<evidence type="ECO:0000313" key="10">
    <source>
        <dbReference type="RefSeq" id="XP_050935047.1"/>
    </source>
</evidence>
<dbReference type="SUPFAM" id="SSF51735">
    <property type="entry name" value="NAD(P)-binding Rossmann-fold domains"/>
    <property type="match status" value="1"/>
</dbReference>
<evidence type="ECO:0000313" key="9">
    <source>
        <dbReference type="Proteomes" id="UP001652600"/>
    </source>
</evidence>
<dbReference type="PANTHER" id="PTHR43725">
    <property type="entry name" value="UDP-GLUCOSE 4-EPIMERASE"/>
    <property type="match status" value="1"/>
</dbReference>
<evidence type="ECO:0000256" key="4">
    <source>
        <dbReference type="ARBA" id="ARBA00013189"/>
    </source>
</evidence>
<dbReference type="EC" id="5.1.3.2" evidence="4"/>
<dbReference type="InterPro" id="IPR001509">
    <property type="entry name" value="Epimerase_deHydtase"/>
</dbReference>
<dbReference type="Gene3D" id="3.90.25.10">
    <property type="entry name" value="UDP-galactose 4-epimerase, domain 1"/>
    <property type="match status" value="1"/>
</dbReference>
<organism evidence="9 10">
    <name type="scientific">Cucumis melo</name>
    <name type="common">Muskmelon</name>
    <dbReference type="NCBI Taxonomy" id="3656"/>
    <lineage>
        <taxon>Eukaryota</taxon>
        <taxon>Viridiplantae</taxon>
        <taxon>Streptophyta</taxon>
        <taxon>Embryophyta</taxon>
        <taxon>Tracheophyta</taxon>
        <taxon>Spermatophyta</taxon>
        <taxon>Magnoliopsida</taxon>
        <taxon>eudicotyledons</taxon>
        <taxon>Gunneridae</taxon>
        <taxon>Pentapetalae</taxon>
        <taxon>rosids</taxon>
        <taxon>fabids</taxon>
        <taxon>Cucurbitales</taxon>
        <taxon>Cucurbitaceae</taxon>
        <taxon>Benincaseae</taxon>
        <taxon>Cucumis</taxon>
    </lineage>
</organism>
<keyword evidence="9" id="KW-1185">Reference proteome</keyword>
<dbReference type="RefSeq" id="XP_050935047.1">
    <property type="nucleotide sequence ID" value="XM_051079090.1"/>
</dbReference>
<sequence length="146" mass="15764">MLQGLENINERNCVKCTFGNYPNGTYVVSRTCGYIGEDPCGIPNNLMPFVQQVAVGRRPALTVFGSDYSTKDGTEVRDYLHIVDLADGHIAALRKLVAAGCEVYNLGTGKGTSVLEMVATFEKASGKVLPESIGAGKPYLRQFIDV</sequence>
<dbReference type="Gene3D" id="3.40.50.720">
    <property type="entry name" value="NAD(P)-binding Rossmann-like Domain"/>
    <property type="match status" value="1"/>
</dbReference>
<evidence type="ECO:0000256" key="3">
    <source>
        <dbReference type="ARBA" id="ARBA00004947"/>
    </source>
</evidence>
<accession>A0ABM3KB92</accession>
<dbReference type="InterPro" id="IPR036291">
    <property type="entry name" value="NAD(P)-bd_dom_sf"/>
</dbReference>
<dbReference type="Proteomes" id="UP001652600">
    <property type="component" value="Chromosome 11"/>
</dbReference>
<evidence type="ECO:0000259" key="8">
    <source>
        <dbReference type="Pfam" id="PF01370"/>
    </source>
</evidence>
<comment type="catalytic activity">
    <reaction evidence="1">
        <text>UDP-alpha-D-glucose = UDP-alpha-D-galactose</text>
        <dbReference type="Rhea" id="RHEA:22168"/>
        <dbReference type="ChEBI" id="CHEBI:58885"/>
        <dbReference type="ChEBI" id="CHEBI:66914"/>
        <dbReference type="EC" id="5.1.3.2"/>
    </reaction>
</comment>
<reference evidence="10" key="1">
    <citation type="submission" date="2025-08" db="UniProtKB">
        <authorList>
            <consortium name="RefSeq"/>
        </authorList>
    </citation>
    <scope>IDENTIFICATION</scope>
    <source>
        <tissue evidence="10">Stem</tissue>
    </source>
</reference>
<evidence type="ECO:0000256" key="7">
    <source>
        <dbReference type="ARBA" id="ARBA00023235"/>
    </source>
</evidence>
<comment type="cofactor">
    <cofactor evidence="2">
        <name>NAD(+)</name>
        <dbReference type="ChEBI" id="CHEBI:57540"/>
    </cofactor>
</comment>
<evidence type="ECO:0000256" key="6">
    <source>
        <dbReference type="ARBA" id="ARBA00023144"/>
    </source>
</evidence>